<evidence type="ECO:0008006" key="2">
    <source>
        <dbReference type="Google" id="ProtNLM"/>
    </source>
</evidence>
<reference evidence="1" key="1">
    <citation type="journal article" date="2015" name="Nature">
        <title>Complex archaea that bridge the gap between prokaryotes and eukaryotes.</title>
        <authorList>
            <person name="Spang A."/>
            <person name="Saw J.H."/>
            <person name="Jorgensen S.L."/>
            <person name="Zaremba-Niedzwiedzka K."/>
            <person name="Martijn J."/>
            <person name="Lind A.E."/>
            <person name="van Eijk R."/>
            <person name="Schleper C."/>
            <person name="Guy L."/>
            <person name="Ettema T.J."/>
        </authorList>
    </citation>
    <scope>NUCLEOTIDE SEQUENCE</scope>
</reference>
<accession>A0A0F9TAU1</accession>
<protein>
    <recommendedName>
        <fullName evidence="2">DUF1015 domain-containing protein</fullName>
    </recommendedName>
</protein>
<comment type="caution">
    <text evidence="1">The sequence shown here is derived from an EMBL/GenBank/DDBJ whole genome shotgun (WGS) entry which is preliminary data.</text>
</comment>
<dbReference type="InterPro" id="IPR008323">
    <property type="entry name" value="UCP033563"/>
</dbReference>
<sequence length="400" mass="46252">MVKISTLTPYLPNSPAEFCTNPYDIIDKEEENKLKQNQNSLIHLILPDGQGEEAYQNASNSYHRFKDAGLIIREENQSIFVYRQESEQFSQQGFILGLALQDYVEGNIVKHENTREKPLKDRTKHIISTNVAAGLVWSVYRSNKEINAILEQIKKKTPKFDFMKFGYRHILWQEDNSEKINQLSELFKDIKVFIADGHHRAASAAEYRKIQLQKGETSNNTGAPWQFLLSYVASDDQVRILPYNRVIRRLPLSENDFLKELKKIYDIKPIVEASNPEYKHQITLYLKGKWFKLTLKEKNFYSEYEGLDVTILHDKILNPVLGISDPRSDKNLFFVGGIQDPNKMENYVTEGKNDCFFNLFPVDIRNLESIAEIGGVMPPKSTWFDPKVLSGLVLHDLLES</sequence>
<dbReference type="EMBL" id="LAZR01001814">
    <property type="protein sequence ID" value="KKN38643.1"/>
    <property type="molecule type" value="Genomic_DNA"/>
</dbReference>
<organism evidence="1">
    <name type="scientific">marine sediment metagenome</name>
    <dbReference type="NCBI Taxonomy" id="412755"/>
    <lineage>
        <taxon>unclassified sequences</taxon>
        <taxon>metagenomes</taxon>
        <taxon>ecological metagenomes</taxon>
    </lineage>
</organism>
<dbReference type="PANTHER" id="PTHR36454">
    <property type="entry name" value="LMO2823 PROTEIN"/>
    <property type="match status" value="1"/>
</dbReference>
<dbReference type="Pfam" id="PF06245">
    <property type="entry name" value="DUF1015"/>
    <property type="match status" value="1"/>
</dbReference>
<name>A0A0F9TAU1_9ZZZZ</name>
<dbReference type="PIRSF" id="PIRSF033563">
    <property type="entry name" value="UCP033563"/>
    <property type="match status" value="1"/>
</dbReference>
<dbReference type="PANTHER" id="PTHR36454:SF1">
    <property type="entry name" value="DUF1015 DOMAIN-CONTAINING PROTEIN"/>
    <property type="match status" value="1"/>
</dbReference>
<gene>
    <name evidence="1" type="ORF">LCGC14_0751470</name>
</gene>
<dbReference type="AlphaFoldDB" id="A0A0F9TAU1"/>
<evidence type="ECO:0000313" key="1">
    <source>
        <dbReference type="EMBL" id="KKN38643.1"/>
    </source>
</evidence>
<proteinExistence type="predicted"/>